<evidence type="ECO:0000313" key="2">
    <source>
        <dbReference type="Proteomes" id="UP000215914"/>
    </source>
</evidence>
<reference evidence="1" key="1">
    <citation type="journal article" date="2017" name="Nature">
        <title>The sunflower genome provides insights into oil metabolism, flowering and Asterid evolution.</title>
        <authorList>
            <person name="Badouin H."/>
            <person name="Gouzy J."/>
            <person name="Grassa C.J."/>
            <person name="Murat F."/>
            <person name="Staton S.E."/>
            <person name="Cottret L."/>
            <person name="Lelandais-Briere C."/>
            <person name="Owens G.L."/>
            <person name="Carrere S."/>
            <person name="Mayjonade B."/>
            <person name="Legrand L."/>
            <person name="Gill N."/>
            <person name="Kane N.C."/>
            <person name="Bowers J.E."/>
            <person name="Hubner S."/>
            <person name="Bellec A."/>
            <person name="Berard A."/>
            <person name="Berges H."/>
            <person name="Blanchet N."/>
            <person name="Boniface M.C."/>
            <person name="Brunel D."/>
            <person name="Catrice O."/>
            <person name="Chaidir N."/>
            <person name="Claudel C."/>
            <person name="Donnadieu C."/>
            <person name="Faraut T."/>
            <person name="Fievet G."/>
            <person name="Helmstetter N."/>
            <person name="King M."/>
            <person name="Knapp S.J."/>
            <person name="Lai Z."/>
            <person name="Le Paslier M.C."/>
            <person name="Lippi Y."/>
            <person name="Lorenzon L."/>
            <person name="Mandel J.R."/>
            <person name="Marage G."/>
            <person name="Marchand G."/>
            <person name="Marquand E."/>
            <person name="Bret-Mestries E."/>
            <person name="Morien E."/>
            <person name="Nambeesan S."/>
            <person name="Nguyen T."/>
            <person name="Pegot-Espagnet P."/>
            <person name="Pouilly N."/>
            <person name="Raftis F."/>
            <person name="Sallet E."/>
            <person name="Schiex T."/>
            <person name="Thomas J."/>
            <person name="Vandecasteele C."/>
            <person name="Vares D."/>
            <person name="Vear F."/>
            <person name="Vautrin S."/>
            <person name="Crespi M."/>
            <person name="Mangin B."/>
            <person name="Burke J.M."/>
            <person name="Salse J."/>
            <person name="Munos S."/>
            <person name="Vincourt P."/>
            <person name="Rieseberg L.H."/>
            <person name="Langlade N.B."/>
        </authorList>
    </citation>
    <scope>NUCLEOTIDE SEQUENCE</scope>
    <source>
        <tissue evidence="1">Leaves</tissue>
    </source>
</reference>
<proteinExistence type="predicted"/>
<dbReference type="Proteomes" id="UP000215914">
    <property type="component" value="Unassembled WGS sequence"/>
</dbReference>
<organism evidence="1 2">
    <name type="scientific">Helianthus annuus</name>
    <name type="common">Common sunflower</name>
    <dbReference type="NCBI Taxonomy" id="4232"/>
    <lineage>
        <taxon>Eukaryota</taxon>
        <taxon>Viridiplantae</taxon>
        <taxon>Streptophyta</taxon>
        <taxon>Embryophyta</taxon>
        <taxon>Tracheophyta</taxon>
        <taxon>Spermatophyta</taxon>
        <taxon>Magnoliopsida</taxon>
        <taxon>eudicotyledons</taxon>
        <taxon>Gunneridae</taxon>
        <taxon>Pentapetalae</taxon>
        <taxon>asterids</taxon>
        <taxon>campanulids</taxon>
        <taxon>Asterales</taxon>
        <taxon>Asteraceae</taxon>
        <taxon>Asteroideae</taxon>
        <taxon>Heliantheae alliance</taxon>
        <taxon>Heliantheae</taxon>
        <taxon>Helianthus</taxon>
    </lineage>
</organism>
<dbReference type="EMBL" id="MNCJ02000331">
    <property type="protein sequence ID" value="KAF5761231.1"/>
    <property type="molecule type" value="Genomic_DNA"/>
</dbReference>
<keyword evidence="2" id="KW-1185">Reference proteome</keyword>
<sequence length="263" mass="27935">MAAGAATSSVLVGVSVPAGGVSVTSAAAELVQVEGVSSAPLSFVDLSATSGPSLSELITQASGAAVSCSMPPPMPTTAVAVTTSLVSTPLPSSVTPTSLFDSPFSVFSATGKEMPIVSAVHEATSVRDTAVSDAGGSSSGIVDDRARLGDDLYLPTINWDPNVQDKRYQPKWKIAESSRLIFPPVVHHWVERAYPPAESAYVEGLNNENLMTATMVDSVHPWRLAENQGRWMHDNNELHHARIAIQELKDEKYRLESQLQLLV</sequence>
<reference evidence="1" key="2">
    <citation type="submission" date="2020-06" db="EMBL/GenBank/DDBJ databases">
        <title>Helianthus annuus Genome sequencing and assembly Release 2.</title>
        <authorList>
            <person name="Gouzy J."/>
            <person name="Langlade N."/>
            <person name="Munos S."/>
        </authorList>
    </citation>
    <scope>NUCLEOTIDE SEQUENCE</scope>
    <source>
        <tissue evidence="1">Leaves</tissue>
    </source>
</reference>
<comment type="caution">
    <text evidence="1">The sequence shown here is derived from an EMBL/GenBank/DDBJ whole genome shotgun (WGS) entry which is preliminary data.</text>
</comment>
<accession>A0A9K3GZU6</accession>
<evidence type="ECO:0000313" key="1">
    <source>
        <dbReference type="EMBL" id="KAF5761231.1"/>
    </source>
</evidence>
<gene>
    <name evidence="1" type="ORF">HanXRQr2_Chr16g0762681</name>
</gene>
<dbReference type="Gramene" id="mRNA:HanXRQr2_Chr16g0762681">
    <property type="protein sequence ID" value="mRNA:HanXRQr2_Chr16g0762681"/>
    <property type="gene ID" value="HanXRQr2_Chr16g0762681"/>
</dbReference>
<dbReference type="AlphaFoldDB" id="A0A9K3GZU6"/>
<protein>
    <submittedName>
        <fullName evidence="1">Uncharacterized protein</fullName>
    </submittedName>
</protein>
<name>A0A9K3GZU6_HELAN</name>